<keyword evidence="3" id="KW-1185">Reference proteome</keyword>
<evidence type="ECO:0000313" key="3">
    <source>
        <dbReference type="Proteomes" id="UP000734854"/>
    </source>
</evidence>
<comment type="caution">
    <text evidence="2">The sequence shown here is derived from an EMBL/GenBank/DDBJ whole genome shotgun (WGS) entry which is preliminary data.</text>
</comment>
<dbReference type="AlphaFoldDB" id="A0A8J5GE95"/>
<proteinExistence type="inferred from homology"/>
<dbReference type="InterPro" id="IPR039274">
    <property type="entry name" value="FPF1"/>
</dbReference>
<evidence type="ECO:0000256" key="1">
    <source>
        <dbReference type="ARBA" id="ARBA00008013"/>
    </source>
</evidence>
<name>A0A8J5GE95_ZINOF</name>
<organism evidence="2 3">
    <name type="scientific">Zingiber officinale</name>
    <name type="common">Ginger</name>
    <name type="synonym">Amomum zingiber</name>
    <dbReference type="NCBI Taxonomy" id="94328"/>
    <lineage>
        <taxon>Eukaryota</taxon>
        <taxon>Viridiplantae</taxon>
        <taxon>Streptophyta</taxon>
        <taxon>Embryophyta</taxon>
        <taxon>Tracheophyta</taxon>
        <taxon>Spermatophyta</taxon>
        <taxon>Magnoliopsida</taxon>
        <taxon>Liliopsida</taxon>
        <taxon>Zingiberales</taxon>
        <taxon>Zingiberaceae</taxon>
        <taxon>Zingiber</taxon>
    </lineage>
</organism>
<dbReference type="EMBL" id="JACMSC010000010">
    <property type="protein sequence ID" value="KAG6502829.1"/>
    <property type="molecule type" value="Genomic_DNA"/>
</dbReference>
<protein>
    <submittedName>
        <fullName evidence="2">Uncharacterized protein</fullName>
    </submittedName>
</protein>
<comment type="similarity">
    <text evidence="1">Belongs to the FPF1 family.</text>
</comment>
<gene>
    <name evidence="2" type="ORF">ZIOFF_035117</name>
</gene>
<dbReference type="GO" id="GO:0009909">
    <property type="term" value="P:regulation of flower development"/>
    <property type="evidence" value="ECO:0007669"/>
    <property type="project" value="InterPro"/>
</dbReference>
<sequence>MENLGGRRPQQLLVYLQTEELITSHQMLEDRLRDEGWVHYPEMPPELIQYHKGPDDNYLISLPGASPLLLSSSSGVMSDVWEFKNGVIRIVEMENLGGRQPQQLLVYLQTEELTTSHQMIEDRLRDEGWVHYPEMLPELIQYHRGPDDNYDRGPDDKSDLDFDSPVSLSLSYVGPRSLPPDHIYMG</sequence>
<accession>A0A8J5GE95</accession>
<evidence type="ECO:0000313" key="2">
    <source>
        <dbReference type="EMBL" id="KAG6502829.1"/>
    </source>
</evidence>
<dbReference type="Proteomes" id="UP000734854">
    <property type="component" value="Unassembled WGS sequence"/>
</dbReference>
<dbReference type="PANTHER" id="PTHR33433">
    <property type="entry name" value="FLOWERING-PROMOTING FACTOR 1-LIKE PROTEIN 1"/>
    <property type="match status" value="1"/>
</dbReference>
<reference evidence="2 3" key="1">
    <citation type="submission" date="2020-08" db="EMBL/GenBank/DDBJ databases">
        <title>Plant Genome Project.</title>
        <authorList>
            <person name="Zhang R.-G."/>
        </authorList>
    </citation>
    <scope>NUCLEOTIDE SEQUENCE [LARGE SCALE GENOMIC DNA]</scope>
    <source>
        <tissue evidence="2">Rhizome</tissue>
    </source>
</reference>